<gene>
    <name evidence="1" type="ORF">BKD30_11425</name>
</gene>
<dbReference type="Proteomes" id="UP000187085">
    <property type="component" value="Unassembled WGS sequence"/>
</dbReference>
<evidence type="ECO:0008006" key="3">
    <source>
        <dbReference type="Google" id="ProtNLM"/>
    </source>
</evidence>
<dbReference type="RefSeq" id="WP_076704762.1">
    <property type="nucleotide sequence ID" value="NZ_MRDE01000072.1"/>
</dbReference>
<organism evidence="1 2">
    <name type="scientific">Tersicoccus phoenicis</name>
    <dbReference type="NCBI Taxonomy" id="554083"/>
    <lineage>
        <taxon>Bacteria</taxon>
        <taxon>Bacillati</taxon>
        <taxon>Actinomycetota</taxon>
        <taxon>Actinomycetes</taxon>
        <taxon>Micrococcales</taxon>
        <taxon>Micrococcaceae</taxon>
        <taxon>Tersicoccus</taxon>
    </lineage>
</organism>
<dbReference type="AlphaFoldDB" id="A0A1R1L7M1"/>
<comment type="caution">
    <text evidence="1">The sequence shown here is derived from an EMBL/GenBank/DDBJ whole genome shotgun (WGS) entry which is preliminary data.</text>
</comment>
<accession>A0A1R1L7M1</accession>
<evidence type="ECO:0000313" key="1">
    <source>
        <dbReference type="EMBL" id="OMH23536.1"/>
    </source>
</evidence>
<name>A0A1R1L7M1_9MICC</name>
<dbReference type="STRING" id="554083.BKD30_11425"/>
<proteinExistence type="predicted"/>
<dbReference type="EMBL" id="MRDE01000072">
    <property type="protein sequence ID" value="OMH23536.1"/>
    <property type="molecule type" value="Genomic_DNA"/>
</dbReference>
<keyword evidence="2" id="KW-1185">Reference proteome</keyword>
<reference evidence="1 2" key="1">
    <citation type="submission" date="2016-12" db="EMBL/GenBank/DDBJ databases">
        <title>Draft genome of Tersicoccus phoenicis 1P05MA.</title>
        <authorList>
            <person name="Nakajima Y."/>
            <person name="Yoshizawa S."/>
            <person name="Nakamura K."/>
            <person name="Ogura Y."/>
            <person name="Hayashi T."/>
            <person name="Kogure K."/>
        </authorList>
    </citation>
    <scope>NUCLEOTIDE SEQUENCE [LARGE SCALE GENOMIC DNA]</scope>
    <source>
        <strain evidence="1 2">1p05MA</strain>
    </source>
</reference>
<evidence type="ECO:0000313" key="2">
    <source>
        <dbReference type="Proteomes" id="UP000187085"/>
    </source>
</evidence>
<sequence>MAGFFSAARAARRDDAALGRGVWRRAHDRFRRGLDRYHQVTEEVADAVTANALVLTGDELADLLPRVRAVCAAAHRAAPSEGSDIPASARGRLSDVHRALTRSGNALAATAEAAAMVRLGAGGLDAVHRRAANVVEFVREAEERIAGESTD</sequence>
<protein>
    <recommendedName>
        <fullName evidence="3">Dehydrogenase</fullName>
    </recommendedName>
</protein>
<dbReference type="OrthoDB" id="4808261at2"/>